<proteinExistence type="predicted"/>
<accession>A0ABS8ADE7</accession>
<keyword evidence="2" id="KW-1185">Reference proteome</keyword>
<comment type="caution">
    <text evidence="1">The sequence shown here is derived from an EMBL/GenBank/DDBJ whole genome shotgun (WGS) entry which is preliminary data.</text>
</comment>
<dbReference type="PROSITE" id="PS51257">
    <property type="entry name" value="PROKAR_LIPOPROTEIN"/>
    <property type="match status" value="1"/>
</dbReference>
<protein>
    <recommendedName>
        <fullName evidence="3">Lipoprotein</fullName>
    </recommendedName>
</protein>
<gene>
    <name evidence="1" type="ORF">LGH70_09130</name>
</gene>
<dbReference type="EMBL" id="JAJADQ010000004">
    <property type="protein sequence ID" value="MCB2377742.1"/>
    <property type="molecule type" value="Genomic_DNA"/>
</dbReference>
<reference evidence="1" key="1">
    <citation type="submission" date="2021-10" db="EMBL/GenBank/DDBJ databases">
        <authorList>
            <person name="Dean J.D."/>
            <person name="Kim M.K."/>
            <person name="Newey C.N."/>
            <person name="Stoker T.S."/>
            <person name="Thompson D.W."/>
            <person name="Grose J.H."/>
        </authorList>
    </citation>
    <scope>NUCLEOTIDE SEQUENCE</scope>
    <source>
        <strain evidence="1">BT635</strain>
    </source>
</reference>
<organism evidence="1 2">
    <name type="scientific">Hymenobacter nitidus</name>
    <dbReference type="NCBI Taxonomy" id="2880929"/>
    <lineage>
        <taxon>Bacteria</taxon>
        <taxon>Pseudomonadati</taxon>
        <taxon>Bacteroidota</taxon>
        <taxon>Cytophagia</taxon>
        <taxon>Cytophagales</taxon>
        <taxon>Hymenobacteraceae</taxon>
        <taxon>Hymenobacter</taxon>
    </lineage>
</organism>
<dbReference type="Proteomes" id="UP001165297">
    <property type="component" value="Unassembled WGS sequence"/>
</dbReference>
<evidence type="ECO:0008006" key="3">
    <source>
        <dbReference type="Google" id="ProtNLM"/>
    </source>
</evidence>
<evidence type="ECO:0000313" key="2">
    <source>
        <dbReference type="Proteomes" id="UP001165297"/>
    </source>
</evidence>
<evidence type="ECO:0000313" key="1">
    <source>
        <dbReference type="EMBL" id="MCB2377742.1"/>
    </source>
</evidence>
<dbReference type="RefSeq" id="WP_226184926.1">
    <property type="nucleotide sequence ID" value="NZ_JAJADQ010000004.1"/>
</dbReference>
<name>A0ABS8ADE7_9BACT</name>
<sequence>MVVKIWVGVSLMASLVSCSAREDIVFSAVDELHYIQLYSRNNDFEILHNGINTAQGRYEVKGDTILLHYLPGQLTIKRSEKLDGANAKFTRLLVIERKRKHVRSADRHYFCANIAIDQLAQATPVKQAKRHP</sequence>